<dbReference type="Pfam" id="PF00746">
    <property type="entry name" value="Gram_pos_anchor"/>
    <property type="match status" value="1"/>
</dbReference>
<dbReference type="InterPro" id="IPR041033">
    <property type="entry name" value="SpaA_PFL_dom_1"/>
</dbReference>
<feature type="region of interest" description="Disordered" evidence="5">
    <location>
        <begin position="351"/>
        <end position="376"/>
    </location>
</feature>
<keyword evidence="2" id="KW-0964">Secreted</keyword>
<keyword evidence="6" id="KW-0812">Transmembrane</keyword>
<dbReference type="Proteomes" id="UP000186758">
    <property type="component" value="Unassembled WGS sequence"/>
</dbReference>
<comment type="caution">
    <text evidence="9">The sequence shown here is derived from an EMBL/GenBank/DDBJ whole genome shotgun (WGS) entry which is preliminary data.</text>
</comment>
<evidence type="ECO:0000256" key="5">
    <source>
        <dbReference type="SAM" id="MobiDB-lite"/>
    </source>
</evidence>
<evidence type="ECO:0000256" key="3">
    <source>
        <dbReference type="ARBA" id="ARBA00022729"/>
    </source>
</evidence>
<feature type="transmembrane region" description="Helical" evidence="6">
    <location>
        <begin position="522"/>
        <end position="543"/>
    </location>
</feature>
<dbReference type="Gene3D" id="2.60.40.10">
    <property type="entry name" value="Immunoglobulins"/>
    <property type="match status" value="1"/>
</dbReference>
<proteinExistence type="predicted"/>
<name>A0A1Q9YMY6_9FIRM</name>
<evidence type="ECO:0000256" key="4">
    <source>
        <dbReference type="ARBA" id="ARBA00023088"/>
    </source>
</evidence>
<dbReference type="SUPFAM" id="SSF49478">
    <property type="entry name" value="Cna protein B-type domain"/>
    <property type="match status" value="1"/>
</dbReference>
<dbReference type="NCBIfam" id="TIGR04226">
    <property type="entry name" value="RrgB_K2N_iso_D2"/>
    <property type="match status" value="1"/>
</dbReference>
<feature type="domain" description="Gram-positive cocci surface proteins LPxTG" evidence="8">
    <location>
        <begin position="516"/>
        <end position="551"/>
    </location>
</feature>
<gene>
    <name evidence="9" type="ORF">BO223_00960</name>
</gene>
<dbReference type="Pfam" id="PF17802">
    <property type="entry name" value="SpaA"/>
    <property type="match status" value="1"/>
</dbReference>
<dbReference type="NCBIfam" id="TIGR01167">
    <property type="entry name" value="LPXTG_anchor"/>
    <property type="match status" value="1"/>
</dbReference>
<evidence type="ECO:0000256" key="7">
    <source>
        <dbReference type="SAM" id="SignalP"/>
    </source>
</evidence>
<protein>
    <recommendedName>
        <fullName evidence="8">Gram-positive cocci surface proteins LPxTG domain-containing protein</fullName>
    </recommendedName>
</protein>
<dbReference type="EMBL" id="MPJZ01000010">
    <property type="protein sequence ID" value="OLU47082.1"/>
    <property type="molecule type" value="Genomic_DNA"/>
</dbReference>
<dbReference type="InterPro" id="IPR013783">
    <property type="entry name" value="Ig-like_fold"/>
</dbReference>
<evidence type="ECO:0000256" key="6">
    <source>
        <dbReference type="SAM" id="Phobius"/>
    </source>
</evidence>
<evidence type="ECO:0000259" key="8">
    <source>
        <dbReference type="PROSITE" id="PS50847"/>
    </source>
</evidence>
<feature type="chain" id="PRO_5012932289" description="Gram-positive cocci surface proteins LPxTG domain-containing protein" evidence="7">
    <location>
        <begin position="28"/>
        <end position="551"/>
    </location>
</feature>
<evidence type="ECO:0000256" key="2">
    <source>
        <dbReference type="ARBA" id="ARBA00022525"/>
    </source>
</evidence>
<keyword evidence="3 7" id="KW-0732">Signal</keyword>
<dbReference type="Gene3D" id="2.60.40.740">
    <property type="match status" value="1"/>
</dbReference>
<evidence type="ECO:0000313" key="10">
    <source>
        <dbReference type="Proteomes" id="UP000186758"/>
    </source>
</evidence>
<feature type="signal peptide" evidence="7">
    <location>
        <begin position="1"/>
        <end position="27"/>
    </location>
</feature>
<dbReference type="AlphaFoldDB" id="A0A1Q9YMY6"/>
<accession>A0A1Q9YMY6</accession>
<evidence type="ECO:0000256" key="1">
    <source>
        <dbReference type="ARBA" id="ARBA00022512"/>
    </source>
</evidence>
<reference evidence="9 10" key="1">
    <citation type="submission" date="2016-11" db="EMBL/GenBank/DDBJ databases">
        <title>Description of two novel members of the family Erysipelotrichaceae: Ileibacterium lipovorans gen. nov., sp. nov. and Dubosiella newyorkensis, gen. nov., sp. nov.</title>
        <authorList>
            <person name="Cox L.M."/>
            <person name="Sohn J."/>
            <person name="Tyrrell K.L."/>
            <person name="Citron D.M."/>
            <person name="Lawson P.A."/>
            <person name="Patel N.B."/>
            <person name="Iizumi T."/>
            <person name="Perez-Perez G.I."/>
            <person name="Goldstein E.J."/>
            <person name="Blaser M.J."/>
        </authorList>
    </citation>
    <scope>NUCLEOTIDE SEQUENCE [LARGE SCALE GENOMIC DNA]</scope>
    <source>
        <strain evidence="9 10">NYU-BL-K8</strain>
    </source>
</reference>
<dbReference type="InterPro" id="IPR026466">
    <property type="entry name" value="Fim_isopep_form_D2_dom"/>
</dbReference>
<sequence>MKKNSLRFIAGLSAAAMFAMPMANAVAAPLAIFAADPTGSITVKNLDEKTTYNVYQILKSDLRFVDEHAQTATLEALKAAGVDTSALPADAASAEYANAVVKLLNDMDSATKVTFANELAKRIPDGGTHTLNLAGIITKAEDTLEVPYGYYILVDMNAQKETPRTGSTDAILITVSEEHKQAEVFSKATSGAPKVDKTVDPSLAEWTTITIGEEPAEVMKVPYKIDVTFPNNIADYESYSITIKDKLPEGVKVTGPEYNVWDTKVVATDQTGKSIQLGIPEPVISEEGNVISWSYDNILADLTAKGGWKLEELTGVTVTLSYTLVLTADEIPDKFTEPKTEIDPITNTVTITYPSDPFPGSSGGSEGEGVTSETPEDPSYLYVYNLNLKKVDDKNNELSGAEFTLTRNDKGGAHVVATTKGSEFKFTGLVAGDYVLTETTVPEGHRAIDPIHFTIKETEKDEDGIVQKITVTENHPNATITNTGTTESTEEKDKTTLVSTTTNIEMTVINNTGPNLPLTGEAGMTVGLIVGGLIIAVSGYAVLKNKKEENA</sequence>
<evidence type="ECO:0000313" key="9">
    <source>
        <dbReference type="EMBL" id="OLU47082.1"/>
    </source>
</evidence>
<keyword evidence="4" id="KW-0572">Peptidoglycan-anchor</keyword>
<keyword evidence="6" id="KW-0472">Membrane</keyword>
<dbReference type="RefSeq" id="WP_075884577.1">
    <property type="nucleotide sequence ID" value="NZ_MPJZ01000010.1"/>
</dbReference>
<dbReference type="InterPro" id="IPR019931">
    <property type="entry name" value="LPXTG_anchor"/>
</dbReference>
<keyword evidence="1" id="KW-0134">Cell wall</keyword>
<organism evidence="9 10">
    <name type="scientific">Faecalibaculum rodentium</name>
    <dbReference type="NCBI Taxonomy" id="1702221"/>
    <lineage>
        <taxon>Bacteria</taxon>
        <taxon>Bacillati</taxon>
        <taxon>Bacillota</taxon>
        <taxon>Erysipelotrichia</taxon>
        <taxon>Erysipelotrichales</taxon>
        <taxon>Erysipelotrichaceae</taxon>
        <taxon>Faecalibaculum</taxon>
    </lineage>
</organism>
<keyword evidence="6" id="KW-1133">Transmembrane helix</keyword>
<dbReference type="PROSITE" id="PS50847">
    <property type="entry name" value="GRAM_POS_ANCHORING"/>
    <property type="match status" value="1"/>
</dbReference>